<reference evidence="2" key="1">
    <citation type="submission" date="2013-03" db="EMBL/GenBank/DDBJ databases">
        <title>The Genome Sequence of Anopheles minimus MINIMUS1.</title>
        <authorList>
            <consortium name="The Broad Institute Genomics Platform"/>
            <person name="Neafsey D.E."/>
            <person name="Walton C."/>
            <person name="Walker B."/>
            <person name="Young S.K."/>
            <person name="Zeng Q."/>
            <person name="Gargeya S."/>
            <person name="Fitzgerald M."/>
            <person name="Haas B."/>
            <person name="Abouelleil A."/>
            <person name="Allen A.W."/>
            <person name="Alvarado L."/>
            <person name="Arachchi H.M."/>
            <person name="Berlin A.M."/>
            <person name="Chapman S.B."/>
            <person name="Gainer-Dewar J."/>
            <person name="Goldberg J."/>
            <person name="Griggs A."/>
            <person name="Gujja S."/>
            <person name="Hansen M."/>
            <person name="Howarth C."/>
            <person name="Imamovic A."/>
            <person name="Ireland A."/>
            <person name="Larimer J."/>
            <person name="McCowan C."/>
            <person name="Murphy C."/>
            <person name="Pearson M."/>
            <person name="Poon T.W."/>
            <person name="Priest M."/>
            <person name="Roberts A."/>
            <person name="Saif S."/>
            <person name="Shea T."/>
            <person name="Sisk P."/>
            <person name="Sykes S."/>
            <person name="Wortman J."/>
            <person name="Nusbaum C."/>
            <person name="Birren B."/>
        </authorList>
    </citation>
    <scope>NUCLEOTIDE SEQUENCE [LARGE SCALE GENOMIC DNA]</scope>
    <source>
        <strain evidence="2">MINIMUS1</strain>
    </source>
</reference>
<evidence type="ECO:0000313" key="1">
    <source>
        <dbReference type="EnsemblMetazoa" id="AMIN014874-PA"/>
    </source>
</evidence>
<proteinExistence type="predicted"/>
<dbReference type="AlphaFoldDB" id="A0A182WQF1"/>
<name>A0A182WQF1_9DIPT</name>
<sequence length="121" mass="13905">GIAFYSFSFHKKGYTDTTSTHLSEKETREWSAVKCVRLGFPFCSVRDHFRARIRWPSRLQTWPKLVQQLTYSKEVSSLPYALGPFRSRTAHGCCAVQAQTQGLPRLNGGVERERFFFSSPP</sequence>
<dbReference type="VEuPathDB" id="VectorBase:AMIN014874"/>
<dbReference type="Proteomes" id="UP000075920">
    <property type="component" value="Unassembled WGS sequence"/>
</dbReference>
<accession>A0A182WQF1</accession>
<reference evidence="1" key="2">
    <citation type="submission" date="2020-05" db="UniProtKB">
        <authorList>
            <consortium name="EnsemblMetazoa"/>
        </authorList>
    </citation>
    <scope>IDENTIFICATION</scope>
    <source>
        <strain evidence="1">MINIMUS1</strain>
    </source>
</reference>
<organism evidence="1 2">
    <name type="scientific">Anopheles minimus</name>
    <dbReference type="NCBI Taxonomy" id="112268"/>
    <lineage>
        <taxon>Eukaryota</taxon>
        <taxon>Metazoa</taxon>
        <taxon>Ecdysozoa</taxon>
        <taxon>Arthropoda</taxon>
        <taxon>Hexapoda</taxon>
        <taxon>Insecta</taxon>
        <taxon>Pterygota</taxon>
        <taxon>Neoptera</taxon>
        <taxon>Endopterygota</taxon>
        <taxon>Diptera</taxon>
        <taxon>Nematocera</taxon>
        <taxon>Culicoidea</taxon>
        <taxon>Culicidae</taxon>
        <taxon>Anophelinae</taxon>
        <taxon>Anopheles</taxon>
    </lineage>
</organism>
<keyword evidence="2" id="KW-1185">Reference proteome</keyword>
<dbReference type="EnsemblMetazoa" id="AMIN014874-RA">
    <property type="protein sequence ID" value="AMIN014874-PA"/>
    <property type="gene ID" value="AMIN014874"/>
</dbReference>
<protein>
    <submittedName>
        <fullName evidence="1">Uncharacterized protein</fullName>
    </submittedName>
</protein>
<evidence type="ECO:0000313" key="2">
    <source>
        <dbReference type="Proteomes" id="UP000075920"/>
    </source>
</evidence>